<name>A0A1C2I4L1_ACITH</name>
<proteinExistence type="predicted"/>
<evidence type="ECO:0000313" key="1">
    <source>
        <dbReference type="EMBL" id="OCX70883.1"/>
    </source>
</evidence>
<evidence type="ECO:0000313" key="2">
    <source>
        <dbReference type="Proteomes" id="UP000095008"/>
    </source>
</evidence>
<dbReference type="Proteomes" id="UP000095008">
    <property type="component" value="Unassembled WGS sequence"/>
</dbReference>
<keyword evidence="2" id="KW-1185">Reference proteome</keyword>
<comment type="caution">
    <text evidence="1">The sequence shown here is derived from an EMBL/GenBank/DDBJ whole genome shotgun (WGS) entry which is preliminary data.</text>
</comment>
<protein>
    <submittedName>
        <fullName evidence="1">Uncharacterized protein</fullName>
    </submittedName>
</protein>
<reference evidence="1" key="1">
    <citation type="journal article" date="2016" name="Int. J. Mol. Sci.">
        <title>Comparative genomics of the extreme acidophile Acidithiobacillus thiooxidans reveals intraspecific divergence and niche adaptation.</title>
        <authorList>
            <person name="Zhang X."/>
            <person name="Feng X."/>
            <person name="Tao J."/>
            <person name="Ma L."/>
            <person name="Xiao Y."/>
            <person name="Liang Y."/>
            <person name="Liu X."/>
            <person name="Yin H."/>
        </authorList>
    </citation>
    <scope>NUCLEOTIDE SEQUENCE [LARGE SCALE GENOMIC DNA]</scope>
    <source>
        <strain evidence="1">DXS-W</strain>
    </source>
</reference>
<accession>A0A1C2I4L1</accession>
<dbReference type="AlphaFoldDB" id="A0A1C2I4L1"/>
<organism evidence="1 2">
    <name type="scientific">Acidithiobacillus thiooxidans</name>
    <name type="common">Thiobacillus thiooxidans</name>
    <dbReference type="NCBI Taxonomy" id="930"/>
    <lineage>
        <taxon>Bacteria</taxon>
        <taxon>Pseudomonadati</taxon>
        <taxon>Pseudomonadota</taxon>
        <taxon>Acidithiobacillia</taxon>
        <taxon>Acidithiobacillales</taxon>
        <taxon>Acidithiobacillaceae</taxon>
        <taxon>Acidithiobacillus</taxon>
    </lineage>
</organism>
<dbReference type="RefSeq" id="WP_065974002.1">
    <property type="nucleotide sequence ID" value="NZ_LWRY01000152.1"/>
</dbReference>
<sequence>MTISCAIECDGAAWWWSANMRLLPYDKNRGKRCCSCGDVVRRGAKYIQVERWRGYANEVEERIYGDEVPLASWVVCESCAPIFVKFYNMDVDLGLGVTNLHNLLGEFESLYGPSVGFKLKLPTYQPGGIWV</sequence>
<dbReference type="EMBL" id="LWRY01000152">
    <property type="protein sequence ID" value="OCX70883.1"/>
    <property type="molecule type" value="Genomic_DNA"/>
</dbReference>
<gene>
    <name evidence="1" type="ORF">A6M23_13070</name>
</gene>